<feature type="compositionally biased region" description="Acidic residues" evidence="5">
    <location>
        <begin position="703"/>
        <end position="712"/>
    </location>
</feature>
<reference evidence="7" key="1">
    <citation type="submission" date="2021-12" db="EMBL/GenBank/DDBJ databases">
        <title>Curvularia clavata genome.</title>
        <authorList>
            <person name="Cao Y."/>
        </authorList>
    </citation>
    <scope>NUCLEOTIDE SEQUENCE</scope>
    <source>
        <strain evidence="7">Yc1106</strain>
    </source>
</reference>
<evidence type="ECO:0000256" key="3">
    <source>
        <dbReference type="ARBA" id="ARBA00022777"/>
    </source>
</evidence>
<organism evidence="7 8">
    <name type="scientific">Curvularia clavata</name>
    <dbReference type="NCBI Taxonomy" id="95742"/>
    <lineage>
        <taxon>Eukaryota</taxon>
        <taxon>Fungi</taxon>
        <taxon>Dikarya</taxon>
        <taxon>Ascomycota</taxon>
        <taxon>Pezizomycotina</taxon>
        <taxon>Dothideomycetes</taxon>
        <taxon>Pleosporomycetidae</taxon>
        <taxon>Pleosporales</taxon>
        <taxon>Pleosporineae</taxon>
        <taxon>Pleosporaceae</taxon>
        <taxon>Curvularia</taxon>
    </lineage>
</organism>
<feature type="region of interest" description="Disordered" evidence="5">
    <location>
        <begin position="1"/>
        <end position="31"/>
    </location>
</feature>
<dbReference type="EMBL" id="CP089275">
    <property type="protein sequence ID" value="USP74773.1"/>
    <property type="molecule type" value="Genomic_DNA"/>
</dbReference>
<dbReference type="Proteomes" id="UP001056012">
    <property type="component" value="Chromosome 2"/>
</dbReference>
<evidence type="ECO:0000259" key="6">
    <source>
        <dbReference type="PROSITE" id="PS50011"/>
    </source>
</evidence>
<evidence type="ECO:0000313" key="7">
    <source>
        <dbReference type="EMBL" id="USP74773.1"/>
    </source>
</evidence>
<feature type="domain" description="Protein kinase" evidence="6">
    <location>
        <begin position="813"/>
        <end position="1135"/>
    </location>
</feature>
<feature type="compositionally biased region" description="Polar residues" evidence="5">
    <location>
        <begin position="271"/>
        <end position="286"/>
    </location>
</feature>
<dbReference type="Gene3D" id="1.10.510.10">
    <property type="entry name" value="Transferase(Phosphotransferase) domain 1"/>
    <property type="match status" value="1"/>
</dbReference>
<proteinExistence type="predicted"/>
<dbReference type="GO" id="GO:0004674">
    <property type="term" value="F:protein serine/threonine kinase activity"/>
    <property type="evidence" value="ECO:0007669"/>
    <property type="project" value="TreeGrafter"/>
</dbReference>
<keyword evidence="3" id="KW-0418">Kinase</keyword>
<dbReference type="InterPro" id="IPR051681">
    <property type="entry name" value="Ser/Thr_Kinases-Pseudokinases"/>
</dbReference>
<dbReference type="OrthoDB" id="5307331at2759"/>
<feature type="region of interest" description="Disordered" evidence="5">
    <location>
        <begin position="642"/>
        <end position="766"/>
    </location>
</feature>
<dbReference type="InterPro" id="IPR000719">
    <property type="entry name" value="Prot_kinase_dom"/>
</dbReference>
<dbReference type="PROSITE" id="PS50011">
    <property type="entry name" value="PROTEIN_KINASE_DOM"/>
    <property type="match status" value="1"/>
</dbReference>
<protein>
    <recommendedName>
        <fullName evidence="6">Protein kinase domain-containing protein</fullName>
    </recommendedName>
</protein>
<evidence type="ECO:0000256" key="2">
    <source>
        <dbReference type="ARBA" id="ARBA00022741"/>
    </source>
</evidence>
<feature type="compositionally biased region" description="Basic and acidic residues" evidence="5">
    <location>
        <begin position="718"/>
        <end position="740"/>
    </location>
</feature>
<evidence type="ECO:0000256" key="5">
    <source>
        <dbReference type="SAM" id="MobiDB-lite"/>
    </source>
</evidence>
<feature type="region of interest" description="Disordered" evidence="5">
    <location>
        <begin position="238"/>
        <end position="286"/>
    </location>
</feature>
<dbReference type="PANTHER" id="PTHR44329">
    <property type="entry name" value="SERINE/THREONINE-PROTEIN KINASE TNNI3K-RELATED"/>
    <property type="match status" value="1"/>
</dbReference>
<keyword evidence="4" id="KW-0067">ATP-binding</keyword>
<dbReference type="InterPro" id="IPR011009">
    <property type="entry name" value="Kinase-like_dom_sf"/>
</dbReference>
<dbReference type="SUPFAM" id="SSF56112">
    <property type="entry name" value="Protein kinase-like (PK-like)"/>
    <property type="match status" value="1"/>
</dbReference>
<dbReference type="GO" id="GO:0005524">
    <property type="term" value="F:ATP binding"/>
    <property type="evidence" value="ECO:0007669"/>
    <property type="project" value="UniProtKB-KW"/>
</dbReference>
<gene>
    <name evidence="7" type="ORF">yc1106_02047</name>
</gene>
<dbReference type="Pfam" id="PF00069">
    <property type="entry name" value="Pkinase"/>
    <property type="match status" value="1"/>
</dbReference>
<dbReference type="PANTHER" id="PTHR44329:SF288">
    <property type="entry name" value="MITOGEN-ACTIVATED PROTEIN KINASE KINASE KINASE 20"/>
    <property type="match status" value="1"/>
</dbReference>
<dbReference type="VEuPathDB" id="FungiDB:yc1106_02047"/>
<feature type="compositionally biased region" description="Polar residues" evidence="5">
    <location>
        <begin position="750"/>
        <end position="766"/>
    </location>
</feature>
<sequence length="1142" mass="129254">MSRGADLPVDHVTTRHSSAGSRNRNGSNGVLGLPSTIDPSLYDQFFDLDQLGANYGLTNDGNDFQALDNWIEENSTSLATDGFDANHLQYTELFQADQSGQGLGISFTQPEEYSNPQPSVEPTYNFQVGLDPPVEPPVEPVLHNLNVETLQATSQIDDTTFGLSAIPGSSSFIPDMSQYLDFGQPQSMYPDPSGSVYTNNPYYPATQQQYTGDYIETSVMPAEYYNIPQQNAVQSLRKRKRSQFDSLSSEANMPINKRERRGSNVRPIKSPFTTRSHSSVSEDNSLSKPVKLGVLKAGEKPKKCEDKPWVRINNTTKGETTRTARINQHAEEGRKYKSRDIPHGNWTSTRYTFEYSQNNGMHEFKKRTMSARQIFEYITQYPGNNLRIWIQPVASDSARRYASASHSHCRFEKCPMRVYTGKGTAEVGGYRVAFDEKHKTYGAGVTDPYDCVGYAHLYCMERFLDFAYICQVADVRVDQRVSMEKEPKGHFASAFGPKHYQEAQLANKFVDAASRGRLAETPEFSDYPVHEEYPRGAPKPHERTLVYQLYQTNIKFRANSQMKQFIVDRKIRPGSFPVHCGDLEVRLVDKKIEMLPEVKELLKKVPKKDFNYSAYYNQFHPEIKQRIAKCIAMREKLIAGEERKKDKRSQSRKCSPGSDVEDAIVVTSRRSNKRRAVYSDSEDEDITPRYAPKKRKTTRGVFEDDEDSDIEEMPPPRLESRSSREGLRQRERVNYAEPKDTPPLADVPTLSVTGPTETGLPSNQTFDARKESCSNMFPTNDDEWQNFELPPGGSNSPVITQEQIDALVNAVFRRKSSTLGNGPCLSAVRSSHRVRSAVPRKASFNPQPVTQSKEFRLDDPPARVASGQDGVERQTRRKSFFIVYIKRLRPRSETGFGKPPGTTGSLGAGKSGVVYGLDSKRVLKEFHECEADKKELRVYERLGRHPHITKLLEVRNDGSLILERGTSLRTILQDPAAHKIPTRTKLKWLKDAAKGLEYLHSLNIIHADVGCHNWILTGDQNVKLIDFEGCGIDGEPADSCYEWFSYRPSTPQVSELTDIFAFGCAIYEVLTGRPPYYEYLTGNEPSPRVKELYTNGQFPDVTHLPLCRLIQRCWNGSIGSMGEIVRELKAFHVKYSIWRVLP</sequence>
<evidence type="ECO:0000256" key="4">
    <source>
        <dbReference type="ARBA" id="ARBA00022840"/>
    </source>
</evidence>
<keyword evidence="2" id="KW-0547">Nucleotide-binding</keyword>
<feature type="compositionally biased region" description="Low complexity" evidence="5">
    <location>
        <begin position="15"/>
        <end position="28"/>
    </location>
</feature>
<accession>A0A9Q8Z5N3</accession>
<dbReference type="AlphaFoldDB" id="A0A9Q8Z5N3"/>
<evidence type="ECO:0000256" key="1">
    <source>
        <dbReference type="ARBA" id="ARBA00022679"/>
    </source>
</evidence>
<name>A0A9Q8Z5N3_CURCL</name>
<keyword evidence="8" id="KW-1185">Reference proteome</keyword>
<evidence type="ECO:0000313" key="8">
    <source>
        <dbReference type="Proteomes" id="UP001056012"/>
    </source>
</evidence>
<keyword evidence="1" id="KW-0808">Transferase</keyword>